<dbReference type="InterPro" id="IPR036388">
    <property type="entry name" value="WH-like_DNA-bd_sf"/>
</dbReference>
<dbReference type="InterPro" id="IPR005149">
    <property type="entry name" value="Tscrpt_reg_PadR_N"/>
</dbReference>
<accession>A0ABS2EKX6</accession>
<dbReference type="EMBL" id="JACJKH010000047">
    <property type="protein sequence ID" value="MBM6745631.1"/>
    <property type="molecule type" value="Genomic_DNA"/>
</dbReference>
<comment type="caution">
    <text evidence="2">The sequence shown here is derived from an EMBL/GenBank/DDBJ whole genome shotgun (WGS) entry which is preliminary data.</text>
</comment>
<reference evidence="2 3" key="1">
    <citation type="journal article" date="2021" name="Sci. Rep.">
        <title>The distribution of antibiotic resistance genes in chicken gut microbiota commensals.</title>
        <authorList>
            <person name="Juricova H."/>
            <person name="Matiasovicova J."/>
            <person name="Kubasova T."/>
            <person name="Cejkova D."/>
            <person name="Rychlik I."/>
        </authorList>
    </citation>
    <scope>NUCLEOTIDE SEQUENCE [LARGE SCALE GENOMIC DNA]</scope>
    <source>
        <strain evidence="2 3">An770</strain>
    </source>
</reference>
<dbReference type="RefSeq" id="WP_204864778.1">
    <property type="nucleotide sequence ID" value="NZ_JACJKH010000047.1"/>
</dbReference>
<name>A0ABS2EKX6_9FIRM</name>
<gene>
    <name evidence="2" type="ORF">H6A32_15310</name>
</gene>
<evidence type="ECO:0000313" key="3">
    <source>
        <dbReference type="Proteomes" id="UP000775686"/>
    </source>
</evidence>
<sequence length="119" mass="14353">MDYKDKFKKGLLEMLLLKILSEHDCYGYQITQIFKKVSKGNIVVREPSMYPILYRLQKRGFISSYKEHGHGRMERIYYHIEKKGLNELDLLITAYEQVKYGVDELLNYQYIEELREYAE</sequence>
<dbReference type="Gene3D" id="1.10.10.10">
    <property type="entry name" value="Winged helix-like DNA-binding domain superfamily/Winged helix DNA-binding domain"/>
    <property type="match status" value="1"/>
</dbReference>
<feature type="domain" description="Transcription regulator PadR N-terminal" evidence="1">
    <location>
        <begin position="16"/>
        <end position="88"/>
    </location>
</feature>
<protein>
    <submittedName>
        <fullName evidence="2">PadR family transcriptional regulator</fullName>
    </submittedName>
</protein>
<evidence type="ECO:0000313" key="2">
    <source>
        <dbReference type="EMBL" id="MBM6745631.1"/>
    </source>
</evidence>
<organism evidence="2 3">
    <name type="scientific">Drancourtella massiliensis</name>
    <dbReference type="NCBI Taxonomy" id="1632013"/>
    <lineage>
        <taxon>Bacteria</taxon>
        <taxon>Bacillati</taxon>
        <taxon>Bacillota</taxon>
        <taxon>Clostridia</taxon>
        <taxon>Eubacteriales</taxon>
        <taxon>Oscillospiraceae</taxon>
        <taxon>Drancourtella</taxon>
    </lineage>
</organism>
<dbReference type="Proteomes" id="UP000775686">
    <property type="component" value="Unassembled WGS sequence"/>
</dbReference>
<dbReference type="Pfam" id="PF03551">
    <property type="entry name" value="PadR"/>
    <property type="match status" value="1"/>
</dbReference>
<dbReference type="SUPFAM" id="SSF46785">
    <property type="entry name" value="Winged helix' DNA-binding domain"/>
    <property type="match status" value="1"/>
</dbReference>
<proteinExistence type="predicted"/>
<keyword evidence="3" id="KW-1185">Reference proteome</keyword>
<dbReference type="InterPro" id="IPR036390">
    <property type="entry name" value="WH_DNA-bd_sf"/>
</dbReference>
<dbReference type="PANTHER" id="PTHR33169">
    <property type="entry name" value="PADR-FAMILY TRANSCRIPTIONAL REGULATOR"/>
    <property type="match status" value="1"/>
</dbReference>
<dbReference type="InterPro" id="IPR052509">
    <property type="entry name" value="Metal_resp_DNA-bind_regulator"/>
</dbReference>
<evidence type="ECO:0000259" key="1">
    <source>
        <dbReference type="Pfam" id="PF03551"/>
    </source>
</evidence>
<dbReference type="PANTHER" id="PTHR33169:SF14">
    <property type="entry name" value="TRANSCRIPTIONAL REGULATOR RV3488"/>
    <property type="match status" value="1"/>
</dbReference>